<name>A0A4D6LDJ9_VIGUN</name>
<evidence type="ECO:0000256" key="1">
    <source>
        <dbReference type="SAM" id="MobiDB-lite"/>
    </source>
</evidence>
<evidence type="ECO:0000313" key="2">
    <source>
        <dbReference type="EMBL" id="QCD86476.1"/>
    </source>
</evidence>
<accession>A0A4D6LDJ9</accession>
<reference evidence="2 3" key="1">
    <citation type="submission" date="2019-04" db="EMBL/GenBank/DDBJ databases">
        <title>An improved genome assembly and genetic linkage map for asparagus bean, Vigna unguiculata ssp. sesquipedialis.</title>
        <authorList>
            <person name="Xia Q."/>
            <person name="Zhang R."/>
            <person name="Dong Y."/>
        </authorList>
    </citation>
    <scope>NUCLEOTIDE SEQUENCE [LARGE SCALE GENOMIC DNA]</scope>
    <source>
        <tissue evidence="2">Leaf</tissue>
    </source>
</reference>
<sequence>MKSFVSRTKWYTSALRMIKKELGGILGTPTGIRGGARTLAERSRGNSGPDRRSYPVVGEPHAD</sequence>
<organism evidence="2 3">
    <name type="scientific">Vigna unguiculata</name>
    <name type="common">Cowpea</name>
    <dbReference type="NCBI Taxonomy" id="3917"/>
    <lineage>
        <taxon>Eukaryota</taxon>
        <taxon>Viridiplantae</taxon>
        <taxon>Streptophyta</taxon>
        <taxon>Embryophyta</taxon>
        <taxon>Tracheophyta</taxon>
        <taxon>Spermatophyta</taxon>
        <taxon>Magnoliopsida</taxon>
        <taxon>eudicotyledons</taxon>
        <taxon>Gunneridae</taxon>
        <taxon>Pentapetalae</taxon>
        <taxon>rosids</taxon>
        <taxon>fabids</taxon>
        <taxon>Fabales</taxon>
        <taxon>Fabaceae</taxon>
        <taxon>Papilionoideae</taxon>
        <taxon>50 kb inversion clade</taxon>
        <taxon>NPAAA clade</taxon>
        <taxon>indigoferoid/millettioid clade</taxon>
        <taxon>Phaseoleae</taxon>
        <taxon>Vigna</taxon>
    </lineage>
</organism>
<dbReference type="AlphaFoldDB" id="A0A4D6LDJ9"/>
<protein>
    <submittedName>
        <fullName evidence="2">Uncharacterized protein</fullName>
    </submittedName>
</protein>
<keyword evidence="3" id="KW-1185">Reference proteome</keyword>
<gene>
    <name evidence="2" type="ORF">DEO72_LG3g999</name>
</gene>
<feature type="region of interest" description="Disordered" evidence="1">
    <location>
        <begin position="27"/>
        <end position="63"/>
    </location>
</feature>
<feature type="compositionally biased region" description="Basic and acidic residues" evidence="1">
    <location>
        <begin position="39"/>
        <end position="53"/>
    </location>
</feature>
<dbReference type="EMBL" id="CP039347">
    <property type="protein sequence ID" value="QCD86476.1"/>
    <property type="molecule type" value="Genomic_DNA"/>
</dbReference>
<proteinExistence type="predicted"/>
<dbReference type="Proteomes" id="UP000501690">
    <property type="component" value="Linkage Group LG3"/>
</dbReference>
<evidence type="ECO:0000313" key="3">
    <source>
        <dbReference type="Proteomes" id="UP000501690"/>
    </source>
</evidence>